<dbReference type="Proteomes" id="UP001363460">
    <property type="component" value="Plasmid unnamed"/>
</dbReference>
<reference evidence="1 2" key="1">
    <citation type="submission" date="2024-02" db="EMBL/GenBank/DDBJ databases">
        <title>Distribution and functional of Brevundimonas-related endobacteria within Verticillium dahliae.</title>
        <authorList>
            <person name="Zeng H."/>
        </authorList>
    </citation>
    <scope>NUCLEOTIDE SEQUENCE [LARGE SCALE GENOMIC DNA]</scope>
    <source>
        <strain evidence="1 2">TRM 44200</strain>
        <plasmid evidence="1 2">unnamed</plasmid>
    </source>
</reference>
<keyword evidence="1" id="KW-0614">Plasmid</keyword>
<dbReference type="RefSeq" id="WP_338578678.1">
    <property type="nucleotide sequence ID" value="NZ_CP146370.1"/>
</dbReference>
<accession>A0ABZ2INL5</accession>
<evidence type="ECO:0000313" key="1">
    <source>
        <dbReference type="EMBL" id="WWT56525.1"/>
    </source>
</evidence>
<name>A0ABZ2INL5_9CAUL</name>
<evidence type="ECO:0000313" key="2">
    <source>
        <dbReference type="Proteomes" id="UP001363460"/>
    </source>
</evidence>
<dbReference type="EMBL" id="CP146370">
    <property type="protein sequence ID" value="WWT56525.1"/>
    <property type="molecule type" value="Genomic_DNA"/>
</dbReference>
<evidence type="ECO:0008006" key="3">
    <source>
        <dbReference type="Google" id="ProtNLM"/>
    </source>
</evidence>
<protein>
    <recommendedName>
        <fullName evidence="3">Ribbon-helix-helix protein CopG domain-containing protein</fullName>
    </recommendedName>
</protein>
<proteinExistence type="predicted"/>
<geneLocation type="plasmid" evidence="1 2">
    <name>unnamed</name>
</geneLocation>
<sequence length="158" mass="17324">MEVDRKIKRGRPRINAVPVNVRFPPEQLSALDQIIESDPSAPGRAEFIRRIVQAFAKSQERMSLGGRTISDSERNILVGKVSAASRIVEAFGAVEAAADILGSEQITSAQDLRALGVSEYDVFVLGDAIARARQVRRQTLSDLNAADAEYENNPAIYR</sequence>
<keyword evidence="2" id="KW-1185">Reference proteome</keyword>
<organism evidence="1 2">
    <name type="scientific">Brevundimonas olei</name>
    <dbReference type="NCBI Taxonomy" id="657642"/>
    <lineage>
        <taxon>Bacteria</taxon>
        <taxon>Pseudomonadati</taxon>
        <taxon>Pseudomonadota</taxon>
        <taxon>Alphaproteobacteria</taxon>
        <taxon>Caulobacterales</taxon>
        <taxon>Caulobacteraceae</taxon>
        <taxon>Brevundimonas</taxon>
    </lineage>
</organism>
<gene>
    <name evidence="1" type="ORF">V8J38_16880</name>
</gene>